<evidence type="ECO:0000256" key="10">
    <source>
        <dbReference type="SAM" id="SignalP"/>
    </source>
</evidence>
<keyword evidence="13" id="KW-1185">Reference proteome</keyword>
<keyword evidence="5" id="KW-1015">Disulfide bond</keyword>
<dbReference type="InterPro" id="IPR044913">
    <property type="entry name" value="P_trefoil_dom_sf"/>
</dbReference>
<evidence type="ECO:0000256" key="2">
    <source>
        <dbReference type="ARBA" id="ARBA00007806"/>
    </source>
</evidence>
<dbReference type="SUPFAM" id="SSF51445">
    <property type="entry name" value="(Trans)glycosidases"/>
    <property type="match status" value="1"/>
</dbReference>
<dbReference type="InterPro" id="IPR000519">
    <property type="entry name" value="P_trefoil_dom"/>
</dbReference>
<dbReference type="InterPro" id="IPR048395">
    <property type="entry name" value="Glyco_hydro_31_C"/>
</dbReference>
<dbReference type="Gene3D" id="2.60.40.1760">
    <property type="entry name" value="glycosyl hydrolase (family 31)"/>
    <property type="match status" value="1"/>
</dbReference>
<dbReference type="CDD" id="cd00111">
    <property type="entry name" value="Trefoil"/>
    <property type="match status" value="1"/>
</dbReference>
<keyword evidence="3 9" id="KW-0378">Hydrolase</keyword>
<evidence type="ECO:0000256" key="4">
    <source>
        <dbReference type="ARBA" id="ARBA00023136"/>
    </source>
</evidence>
<dbReference type="PROSITE" id="PS00129">
    <property type="entry name" value="GLYCOSYL_HYDROL_F31_1"/>
    <property type="match status" value="1"/>
</dbReference>
<name>A0A8S1HAK4_9PELO</name>
<dbReference type="PROSITE" id="PS51448">
    <property type="entry name" value="P_TREFOIL_2"/>
    <property type="match status" value="1"/>
</dbReference>
<reference evidence="12" key="1">
    <citation type="submission" date="2020-10" db="EMBL/GenBank/DDBJ databases">
        <authorList>
            <person name="Kikuchi T."/>
        </authorList>
    </citation>
    <scope>NUCLEOTIDE SEQUENCE</scope>
    <source>
        <strain evidence="12">NKZ352</strain>
    </source>
</reference>
<evidence type="ECO:0000256" key="9">
    <source>
        <dbReference type="RuleBase" id="RU361185"/>
    </source>
</evidence>
<dbReference type="GO" id="GO:0030246">
    <property type="term" value="F:carbohydrate binding"/>
    <property type="evidence" value="ECO:0007669"/>
    <property type="project" value="InterPro"/>
</dbReference>
<comment type="caution">
    <text evidence="8">Lacks conserved residue(s) required for the propagation of feature annotation.</text>
</comment>
<keyword evidence="7 9" id="KW-0326">Glycosidase</keyword>
<dbReference type="EMBL" id="CAJGYM010000026">
    <property type="protein sequence ID" value="CAD6192212.1"/>
    <property type="molecule type" value="Genomic_DNA"/>
</dbReference>
<accession>A0A8S1HAK4</accession>
<dbReference type="Pfam" id="PF01055">
    <property type="entry name" value="Glyco_hydro_31_2nd"/>
    <property type="match status" value="1"/>
</dbReference>
<dbReference type="InterPro" id="IPR000322">
    <property type="entry name" value="Glyco_hydro_31_TIM"/>
</dbReference>
<dbReference type="Pfam" id="PF00088">
    <property type="entry name" value="Trefoil"/>
    <property type="match status" value="1"/>
</dbReference>
<dbReference type="CDD" id="cd06602">
    <property type="entry name" value="GH31_MGAM_SI_GAA"/>
    <property type="match status" value="1"/>
</dbReference>
<keyword evidence="4" id="KW-0472">Membrane</keyword>
<comment type="caution">
    <text evidence="12">The sequence shown here is derived from an EMBL/GenBank/DDBJ whole genome shotgun (WGS) entry which is preliminary data.</text>
</comment>
<dbReference type="SUPFAM" id="SSF57492">
    <property type="entry name" value="Trefoil"/>
    <property type="match status" value="1"/>
</dbReference>
<dbReference type="SMART" id="SM00018">
    <property type="entry name" value="PD"/>
    <property type="match status" value="1"/>
</dbReference>
<evidence type="ECO:0000256" key="7">
    <source>
        <dbReference type="ARBA" id="ARBA00023295"/>
    </source>
</evidence>
<dbReference type="GO" id="GO:0016020">
    <property type="term" value="C:membrane"/>
    <property type="evidence" value="ECO:0007669"/>
    <property type="project" value="UniProtKB-SubCell"/>
</dbReference>
<dbReference type="GO" id="GO:0004558">
    <property type="term" value="F:alpha-1,4-glucosidase activity"/>
    <property type="evidence" value="ECO:0007669"/>
    <property type="project" value="TreeGrafter"/>
</dbReference>
<dbReference type="Gene3D" id="3.20.20.80">
    <property type="entry name" value="Glycosidases"/>
    <property type="match status" value="1"/>
</dbReference>
<dbReference type="GO" id="GO:0005975">
    <property type="term" value="P:carbohydrate metabolic process"/>
    <property type="evidence" value="ECO:0007669"/>
    <property type="project" value="InterPro"/>
</dbReference>
<gene>
    <name evidence="12" type="ORF">CAUJ_LOCUS8131</name>
</gene>
<dbReference type="Gene3D" id="2.60.40.1180">
    <property type="entry name" value="Golgi alpha-mannosidase II"/>
    <property type="match status" value="2"/>
</dbReference>
<dbReference type="PANTHER" id="PTHR22762:SF133">
    <property type="entry name" value="P-TYPE DOMAIN-CONTAINING PROTEIN"/>
    <property type="match status" value="1"/>
</dbReference>
<comment type="similarity">
    <text evidence="2 9">Belongs to the glycosyl hydrolase 31 family.</text>
</comment>
<dbReference type="InterPro" id="IPR030458">
    <property type="entry name" value="Glyco_hydro_31_AS"/>
</dbReference>
<dbReference type="SUPFAM" id="SSF74650">
    <property type="entry name" value="Galactose mutarotase-like"/>
    <property type="match status" value="1"/>
</dbReference>
<feature type="domain" description="P-type" evidence="11">
    <location>
        <begin position="15"/>
        <end position="62"/>
    </location>
</feature>
<dbReference type="CDD" id="cd14752">
    <property type="entry name" value="GH31_N"/>
    <property type="match status" value="1"/>
</dbReference>
<feature type="signal peptide" evidence="10">
    <location>
        <begin position="1"/>
        <end position="17"/>
    </location>
</feature>
<sequence>MRKLLSLLSFLVGLAFCQKRLVRINCAPEPNSNQKMCISRGCIWSAPIDPSDEYEPWCYFPPGVGYTFDSSKTANTVVLKKNKGISNPWGADFPQIVLTTKSLGSTLNVKIAAPTARFEPPVDLPMGSSQSTESLLFKENRTSDPYFFQIVRSSTQQVLFDTSLGGLIFSDQFLQIATFLPSESITTFSRYTTWDMLTRDEPPDSANLDTKNLYGVHPYNMVVEEDGKAHGVLILNSNAQEVTTAPGPAWIYRTIGGVLDIYFFPGPTPEQVTQQYLALIGKPFLPAYWALGYQLSRYGYKNLDEMKARIDGVRKDNIPIDIAVADIDYMDRYKDFTTGTGWENFPAYIKQLHDWKMRLILIFDPAIDVTYPSFQRAMNAGARFIEWETMQEVQRNIQDMYPTVKNTKIMLGVVWPDNHVAFPDFLDSTGKTQKWWADEFTKFRSQIEFDGIWIDMNEPSNFGTNDPHPFYFDMPDHPNISVLTCQLNNSWDTPPYPTYSVWRYGKESSLATKTLCMKAVQDNNKLRFYNTKNLYGWSEAKATLSALYQATGKRGAVVSRSTFPSAGRYTGHWLGDNTARWQDLRTSIIGAQEFNLFGIPYVGSDVCGFGATTNDELCLRWQQMGAFHSFFRNHNDKGSPAEDPAEWPDVAEATRQANLFRYRHLPYLYSLHMTASLEGGTVFRPIFFEFPTDPRVLDLGHQFMWGPAMLVAPVVLPDVVTRTLYLPSDIWYSLTSYNYGLVSKTGDVQVPAPKTSLIPIYVRGGYIIPRQAPNMTLSESRKNPFELLIALDGNQRANGVFYWDDGESLFTETGFHKFEFSFSHEVVSSKLTILHKKNTTVDMPTLDVLEIFNYPSTPDLSSFRVGGLAVDMNRAQINYDVAAHILTISKPGLVNLATTR</sequence>
<feature type="chain" id="PRO_5035847000" description="P-type domain-containing protein" evidence="10">
    <location>
        <begin position="18"/>
        <end position="900"/>
    </location>
</feature>
<evidence type="ECO:0000256" key="5">
    <source>
        <dbReference type="ARBA" id="ARBA00023157"/>
    </source>
</evidence>
<dbReference type="AlphaFoldDB" id="A0A8S1HAK4"/>
<evidence type="ECO:0000256" key="1">
    <source>
        <dbReference type="ARBA" id="ARBA00004370"/>
    </source>
</evidence>
<dbReference type="InterPro" id="IPR013780">
    <property type="entry name" value="Glyco_hydro_b"/>
</dbReference>
<evidence type="ECO:0000313" key="13">
    <source>
        <dbReference type="Proteomes" id="UP000835052"/>
    </source>
</evidence>
<evidence type="ECO:0000313" key="12">
    <source>
        <dbReference type="EMBL" id="CAD6192212.1"/>
    </source>
</evidence>
<keyword evidence="10" id="KW-0732">Signal</keyword>
<keyword evidence="6" id="KW-0325">Glycoprotein</keyword>
<organism evidence="12 13">
    <name type="scientific">Caenorhabditis auriculariae</name>
    <dbReference type="NCBI Taxonomy" id="2777116"/>
    <lineage>
        <taxon>Eukaryota</taxon>
        <taxon>Metazoa</taxon>
        <taxon>Ecdysozoa</taxon>
        <taxon>Nematoda</taxon>
        <taxon>Chromadorea</taxon>
        <taxon>Rhabditida</taxon>
        <taxon>Rhabditina</taxon>
        <taxon>Rhabditomorpha</taxon>
        <taxon>Rhabditoidea</taxon>
        <taxon>Rhabditidae</taxon>
        <taxon>Peloderinae</taxon>
        <taxon>Caenorhabditis</taxon>
    </lineage>
</organism>
<dbReference type="Pfam" id="PF21365">
    <property type="entry name" value="Glyco_hydro_31_3rd"/>
    <property type="match status" value="1"/>
</dbReference>
<evidence type="ECO:0000256" key="8">
    <source>
        <dbReference type="PROSITE-ProRule" id="PRU00779"/>
    </source>
</evidence>
<dbReference type="InterPro" id="IPR017853">
    <property type="entry name" value="GH"/>
</dbReference>
<comment type="subcellular location">
    <subcellularLocation>
        <location evidence="1">Membrane</location>
    </subcellularLocation>
</comment>
<evidence type="ECO:0000259" key="11">
    <source>
        <dbReference type="PROSITE" id="PS51448"/>
    </source>
</evidence>
<dbReference type="SUPFAM" id="SSF51011">
    <property type="entry name" value="Glycosyl hydrolase domain"/>
    <property type="match status" value="1"/>
</dbReference>
<protein>
    <recommendedName>
        <fullName evidence="11">P-type domain-containing protein</fullName>
    </recommendedName>
</protein>
<dbReference type="Proteomes" id="UP000835052">
    <property type="component" value="Unassembled WGS sequence"/>
</dbReference>
<dbReference type="InterPro" id="IPR011013">
    <property type="entry name" value="Gal_mutarotase_sf_dom"/>
</dbReference>
<proteinExistence type="inferred from homology"/>
<dbReference type="PANTHER" id="PTHR22762">
    <property type="entry name" value="ALPHA-GLUCOSIDASE"/>
    <property type="match status" value="1"/>
</dbReference>
<evidence type="ECO:0000256" key="3">
    <source>
        <dbReference type="ARBA" id="ARBA00022801"/>
    </source>
</evidence>
<dbReference type="OrthoDB" id="1334205at2759"/>
<evidence type="ECO:0000256" key="6">
    <source>
        <dbReference type="ARBA" id="ARBA00023180"/>
    </source>
</evidence>
<dbReference type="Gene3D" id="4.10.110.10">
    <property type="entry name" value="Spasmolytic Protein, domain 1"/>
    <property type="match status" value="1"/>
</dbReference>